<organism evidence="5 6">
    <name type="scientific">Notoacmeibacter marinus</name>
    <dbReference type="NCBI Taxonomy" id="1876515"/>
    <lineage>
        <taxon>Bacteria</taxon>
        <taxon>Pseudomonadati</taxon>
        <taxon>Pseudomonadota</taxon>
        <taxon>Alphaproteobacteria</taxon>
        <taxon>Hyphomicrobiales</taxon>
        <taxon>Notoacmeibacteraceae</taxon>
        <taxon>Notoacmeibacter</taxon>
    </lineage>
</organism>
<sequence length="282" mass="29311">MHQTQYHRANSVEEAVNMAQGASDPRYLSGGMTLLPTMKQRLAAPSDLIDLRHIDAMQGVSEEGDMIVIGGATSHNDIATNDIIQSKAPGLAYQASHIGDPMVRHMGTIGGSVANNDPAACYPSAMIALNAVIRTNNREVAAEDFFTGLFDTVLDEGEIVTGVAFKAPEQSGYGKFPNPASRYAMAGVFVARTADGVRVAVTGAGDDGVFRATALEEALNDDFSASALDGKTIDSTGLMGDIHASPEYRAALIVAMAKRAVVLANGGDPDTKAATPAGTAAV</sequence>
<dbReference type="Pfam" id="PF00941">
    <property type="entry name" value="FAD_binding_5"/>
    <property type="match status" value="1"/>
</dbReference>
<reference evidence="6" key="1">
    <citation type="journal article" date="2017" name="Int. J. Syst. Evol. Microbiol.">
        <title>Notoacmeibacter marinus gen. nov., sp. nov., isolated from the gut of a limpet and proposal of Notoacmeibacteraceae fam. nov. in the order Rhizobiales of the class Alphaproteobacteria.</title>
        <authorList>
            <person name="Huang Z."/>
            <person name="Guo F."/>
            <person name="Lai Q."/>
        </authorList>
    </citation>
    <scope>NUCLEOTIDE SEQUENCE [LARGE SCALE GENOMIC DNA]</scope>
    <source>
        <strain evidence="6">XMTR2A4</strain>
    </source>
</reference>
<dbReference type="SMART" id="SM01092">
    <property type="entry name" value="CO_deh_flav_C"/>
    <property type="match status" value="1"/>
</dbReference>
<dbReference type="EMBL" id="NBYO01000002">
    <property type="protein sequence ID" value="OXT00349.1"/>
    <property type="molecule type" value="Genomic_DNA"/>
</dbReference>
<evidence type="ECO:0000256" key="1">
    <source>
        <dbReference type="ARBA" id="ARBA00022630"/>
    </source>
</evidence>
<proteinExistence type="predicted"/>
<dbReference type="GO" id="GO:0071949">
    <property type="term" value="F:FAD binding"/>
    <property type="evidence" value="ECO:0007669"/>
    <property type="project" value="InterPro"/>
</dbReference>
<dbReference type="GO" id="GO:0016491">
    <property type="term" value="F:oxidoreductase activity"/>
    <property type="evidence" value="ECO:0007669"/>
    <property type="project" value="UniProtKB-KW"/>
</dbReference>
<dbReference type="InterPro" id="IPR036318">
    <property type="entry name" value="FAD-bd_PCMH-like_sf"/>
</dbReference>
<evidence type="ECO:0000313" key="6">
    <source>
        <dbReference type="Proteomes" id="UP000215405"/>
    </source>
</evidence>
<dbReference type="InterPro" id="IPR016167">
    <property type="entry name" value="FAD-bd_PCMH_sub1"/>
</dbReference>
<dbReference type="InterPro" id="IPR016169">
    <property type="entry name" value="FAD-bd_PCMH_sub2"/>
</dbReference>
<keyword evidence="2" id="KW-0274">FAD</keyword>
<dbReference type="SUPFAM" id="SSF56176">
    <property type="entry name" value="FAD-binding/transporter-associated domain-like"/>
    <property type="match status" value="1"/>
</dbReference>
<feature type="domain" description="FAD-binding PCMH-type" evidence="4">
    <location>
        <begin position="1"/>
        <end position="170"/>
    </location>
</feature>
<dbReference type="InterPro" id="IPR002346">
    <property type="entry name" value="Mopterin_DH_FAD-bd"/>
</dbReference>
<evidence type="ECO:0000259" key="4">
    <source>
        <dbReference type="PROSITE" id="PS51387"/>
    </source>
</evidence>
<keyword evidence="1" id="KW-0285">Flavoprotein</keyword>
<dbReference type="PROSITE" id="PS51387">
    <property type="entry name" value="FAD_PCMH"/>
    <property type="match status" value="1"/>
</dbReference>
<protein>
    <submittedName>
        <fullName evidence="5">Carbon monoxide dehydrogenase</fullName>
    </submittedName>
</protein>
<accession>A0A231UWL4</accession>
<dbReference type="AlphaFoldDB" id="A0A231UWL4"/>
<evidence type="ECO:0000256" key="3">
    <source>
        <dbReference type="ARBA" id="ARBA00023002"/>
    </source>
</evidence>
<dbReference type="PANTHER" id="PTHR42659">
    <property type="entry name" value="XANTHINE DEHYDROGENASE SUBUNIT C-RELATED"/>
    <property type="match status" value="1"/>
</dbReference>
<keyword evidence="3" id="KW-0560">Oxidoreductase</keyword>
<dbReference type="Proteomes" id="UP000215405">
    <property type="component" value="Unassembled WGS sequence"/>
</dbReference>
<dbReference type="InterPro" id="IPR005107">
    <property type="entry name" value="CO_DH_flav_C"/>
</dbReference>
<name>A0A231UWL4_9HYPH</name>
<dbReference type="InterPro" id="IPR016166">
    <property type="entry name" value="FAD-bd_PCMH"/>
</dbReference>
<dbReference type="RefSeq" id="WP_094077178.1">
    <property type="nucleotide sequence ID" value="NZ_NBYO01000002.1"/>
</dbReference>
<dbReference type="Gene3D" id="3.30.465.10">
    <property type="match status" value="1"/>
</dbReference>
<dbReference type="PANTHER" id="PTHR42659:SF2">
    <property type="entry name" value="XANTHINE DEHYDROGENASE SUBUNIT C-RELATED"/>
    <property type="match status" value="1"/>
</dbReference>
<keyword evidence="6" id="KW-1185">Reference proteome</keyword>
<dbReference type="InterPro" id="IPR036683">
    <property type="entry name" value="CO_DH_flav_C_dom_sf"/>
</dbReference>
<evidence type="ECO:0000256" key="2">
    <source>
        <dbReference type="ARBA" id="ARBA00022827"/>
    </source>
</evidence>
<dbReference type="SUPFAM" id="SSF55447">
    <property type="entry name" value="CO dehydrogenase flavoprotein C-terminal domain-like"/>
    <property type="match status" value="1"/>
</dbReference>
<dbReference type="InterPro" id="IPR051312">
    <property type="entry name" value="Diverse_Substr_Oxidored"/>
</dbReference>
<evidence type="ECO:0000313" key="5">
    <source>
        <dbReference type="EMBL" id="OXT00349.1"/>
    </source>
</evidence>
<dbReference type="Gene3D" id="3.30.390.50">
    <property type="entry name" value="CO dehydrogenase flavoprotein, C-terminal domain"/>
    <property type="match status" value="1"/>
</dbReference>
<comment type="caution">
    <text evidence="5">The sequence shown here is derived from an EMBL/GenBank/DDBJ whole genome shotgun (WGS) entry which is preliminary data.</text>
</comment>
<dbReference type="Gene3D" id="3.30.43.10">
    <property type="entry name" value="Uridine Diphospho-n-acetylenolpyruvylglucosamine Reductase, domain 2"/>
    <property type="match status" value="1"/>
</dbReference>
<gene>
    <name evidence="5" type="ORF">B7H23_09400</name>
</gene>